<accession>A0A8W8J9B9</accession>
<dbReference type="PANTHER" id="PTHR22923">
    <property type="entry name" value="CEREBELLIN-RELATED"/>
    <property type="match status" value="1"/>
</dbReference>
<feature type="domain" description="C1q" evidence="6">
    <location>
        <begin position="141"/>
        <end position="201"/>
    </location>
</feature>
<keyword evidence="2" id="KW-0964">Secreted</keyword>
<keyword evidence="8" id="KW-1185">Reference proteome</keyword>
<evidence type="ECO:0000256" key="4">
    <source>
        <dbReference type="SAM" id="Coils"/>
    </source>
</evidence>
<name>A0A8W8J9B9_MAGGI</name>
<evidence type="ECO:0000256" key="5">
    <source>
        <dbReference type="SAM" id="SignalP"/>
    </source>
</evidence>
<dbReference type="InterPro" id="IPR050822">
    <property type="entry name" value="Cerebellin_Synaptic_Org"/>
</dbReference>
<feature type="chain" id="PRO_5036455409" description="C1q domain-containing protein" evidence="5">
    <location>
        <begin position="19"/>
        <end position="201"/>
    </location>
</feature>
<feature type="signal peptide" evidence="5">
    <location>
        <begin position="1"/>
        <end position="18"/>
    </location>
</feature>
<dbReference type="GO" id="GO:0005576">
    <property type="term" value="C:extracellular region"/>
    <property type="evidence" value="ECO:0007669"/>
    <property type="project" value="UniProtKB-SubCell"/>
</dbReference>
<evidence type="ECO:0000256" key="1">
    <source>
        <dbReference type="ARBA" id="ARBA00004613"/>
    </source>
</evidence>
<dbReference type="InterPro" id="IPR001073">
    <property type="entry name" value="C1q_dom"/>
</dbReference>
<evidence type="ECO:0000256" key="2">
    <source>
        <dbReference type="ARBA" id="ARBA00022525"/>
    </source>
</evidence>
<dbReference type="OMA" id="FWTSANS"/>
<protein>
    <recommendedName>
        <fullName evidence="6">C1q domain-containing protein</fullName>
    </recommendedName>
</protein>
<evidence type="ECO:0000256" key="3">
    <source>
        <dbReference type="ARBA" id="ARBA00022729"/>
    </source>
</evidence>
<evidence type="ECO:0000313" key="7">
    <source>
        <dbReference type="EnsemblMetazoa" id="G17276.4:cds"/>
    </source>
</evidence>
<dbReference type="Gene3D" id="2.60.120.40">
    <property type="match status" value="1"/>
</dbReference>
<dbReference type="InterPro" id="IPR008983">
    <property type="entry name" value="Tumour_necrosis_fac-like_dom"/>
</dbReference>
<evidence type="ECO:0000313" key="8">
    <source>
        <dbReference type="Proteomes" id="UP000005408"/>
    </source>
</evidence>
<dbReference type="Proteomes" id="UP000005408">
    <property type="component" value="Unassembled WGS sequence"/>
</dbReference>
<dbReference type="PANTHER" id="PTHR22923:SF116">
    <property type="entry name" value="C1Q DOMAIN-CONTAINING PROTEIN"/>
    <property type="match status" value="1"/>
</dbReference>
<dbReference type="SUPFAM" id="SSF49842">
    <property type="entry name" value="TNF-like"/>
    <property type="match status" value="1"/>
</dbReference>
<dbReference type="EnsemblMetazoa" id="G17276.4">
    <property type="protein sequence ID" value="G17276.4:cds"/>
    <property type="gene ID" value="G17276"/>
</dbReference>
<dbReference type="AlphaFoldDB" id="A0A8W8J9B9"/>
<organism evidence="7 8">
    <name type="scientific">Magallana gigas</name>
    <name type="common">Pacific oyster</name>
    <name type="synonym">Crassostrea gigas</name>
    <dbReference type="NCBI Taxonomy" id="29159"/>
    <lineage>
        <taxon>Eukaryota</taxon>
        <taxon>Metazoa</taxon>
        <taxon>Spiralia</taxon>
        <taxon>Lophotrochozoa</taxon>
        <taxon>Mollusca</taxon>
        <taxon>Bivalvia</taxon>
        <taxon>Autobranchia</taxon>
        <taxon>Pteriomorphia</taxon>
        <taxon>Ostreida</taxon>
        <taxon>Ostreoidea</taxon>
        <taxon>Ostreidae</taxon>
        <taxon>Magallana</taxon>
    </lineage>
</organism>
<dbReference type="PROSITE" id="PS50871">
    <property type="entry name" value="C1Q"/>
    <property type="match status" value="1"/>
</dbReference>
<keyword evidence="4" id="KW-0175">Coiled coil</keyword>
<dbReference type="OrthoDB" id="6051432at2759"/>
<dbReference type="Pfam" id="PF00386">
    <property type="entry name" value="C1q"/>
    <property type="match status" value="1"/>
</dbReference>
<feature type="coiled-coil region" evidence="4">
    <location>
        <begin position="50"/>
        <end position="95"/>
    </location>
</feature>
<reference evidence="7" key="1">
    <citation type="submission" date="2022-08" db="UniProtKB">
        <authorList>
            <consortium name="EnsemblMetazoa"/>
        </authorList>
    </citation>
    <scope>IDENTIFICATION</scope>
    <source>
        <strain evidence="7">05x7-T-G4-1.051#20</strain>
    </source>
</reference>
<evidence type="ECO:0000259" key="6">
    <source>
        <dbReference type="PROSITE" id="PS50871"/>
    </source>
</evidence>
<sequence>MFQVFVLLVLPFWTSANSYNVDKNVQKQIEAFQNTVNEFKDLVHVQRQRNDRIELELLKSRNEMEQMKENYLNEIEKLNNRVSNLELIEAKYNRILTAMIEDSQEQMNLSDADLSMKKKKSEDGERDIYRIQKRVLTPSSTSRNGVAFYAYMTTRLHTPSTEHVLVFDVVKTNIGNAYHPSTGVFMVPESGVYVFTWTFWI</sequence>
<comment type="subcellular location">
    <subcellularLocation>
        <location evidence="1">Secreted</location>
    </subcellularLocation>
</comment>
<keyword evidence="3 5" id="KW-0732">Signal</keyword>
<proteinExistence type="predicted"/>